<reference evidence="8" key="1">
    <citation type="submission" date="2017-06" db="EMBL/GenBank/DDBJ databases">
        <authorList>
            <person name="Varghese N."/>
            <person name="Submissions S."/>
        </authorList>
    </citation>
    <scope>NUCLEOTIDE SEQUENCE [LARGE SCALE GENOMIC DNA]</scope>
    <source>
        <strain evidence="8">DSM 45423</strain>
    </source>
</reference>
<evidence type="ECO:0000259" key="6">
    <source>
        <dbReference type="PROSITE" id="PS50977"/>
    </source>
</evidence>
<dbReference type="GO" id="GO:0003700">
    <property type="term" value="F:DNA-binding transcription factor activity"/>
    <property type="evidence" value="ECO:0007669"/>
    <property type="project" value="TreeGrafter"/>
</dbReference>
<dbReference type="InterPro" id="IPR001647">
    <property type="entry name" value="HTH_TetR"/>
</dbReference>
<dbReference type="Gene3D" id="1.10.357.10">
    <property type="entry name" value="Tetracycline Repressor, domain 2"/>
    <property type="match status" value="1"/>
</dbReference>
<evidence type="ECO:0000256" key="2">
    <source>
        <dbReference type="ARBA" id="ARBA00023125"/>
    </source>
</evidence>
<evidence type="ECO:0000256" key="3">
    <source>
        <dbReference type="ARBA" id="ARBA00023163"/>
    </source>
</evidence>
<evidence type="ECO:0000256" key="1">
    <source>
        <dbReference type="ARBA" id="ARBA00023015"/>
    </source>
</evidence>
<dbReference type="EMBL" id="FZOH01000005">
    <property type="protein sequence ID" value="SNS51130.1"/>
    <property type="molecule type" value="Genomic_DNA"/>
</dbReference>
<dbReference type="Pfam" id="PF00440">
    <property type="entry name" value="TetR_N"/>
    <property type="match status" value="1"/>
</dbReference>
<dbReference type="SUPFAM" id="SSF46689">
    <property type="entry name" value="Homeodomain-like"/>
    <property type="match status" value="1"/>
</dbReference>
<dbReference type="GO" id="GO:0000976">
    <property type="term" value="F:transcription cis-regulatory region binding"/>
    <property type="evidence" value="ECO:0007669"/>
    <property type="project" value="TreeGrafter"/>
</dbReference>
<dbReference type="Proteomes" id="UP000198386">
    <property type="component" value="Unassembled WGS sequence"/>
</dbReference>
<keyword evidence="3" id="KW-0804">Transcription</keyword>
<dbReference type="Pfam" id="PF13305">
    <property type="entry name" value="TetR_C_33"/>
    <property type="match status" value="1"/>
</dbReference>
<organism evidence="7 8">
    <name type="scientific">Geodermatophilus saharensis</name>
    <dbReference type="NCBI Taxonomy" id="1137994"/>
    <lineage>
        <taxon>Bacteria</taxon>
        <taxon>Bacillati</taxon>
        <taxon>Actinomycetota</taxon>
        <taxon>Actinomycetes</taxon>
        <taxon>Geodermatophilales</taxon>
        <taxon>Geodermatophilaceae</taxon>
        <taxon>Geodermatophilus</taxon>
    </lineage>
</organism>
<dbReference type="InterPro" id="IPR025996">
    <property type="entry name" value="MT1864/Rv1816-like_C"/>
</dbReference>
<protein>
    <submittedName>
        <fullName evidence="7">Transcriptional regulator, TetR family</fullName>
    </submittedName>
</protein>
<dbReference type="InterPro" id="IPR036271">
    <property type="entry name" value="Tet_transcr_reg_TetR-rel_C_sf"/>
</dbReference>
<evidence type="ECO:0000313" key="7">
    <source>
        <dbReference type="EMBL" id="SNS51130.1"/>
    </source>
</evidence>
<dbReference type="PANTHER" id="PTHR30055">
    <property type="entry name" value="HTH-TYPE TRANSCRIPTIONAL REGULATOR RUTR"/>
    <property type="match status" value="1"/>
</dbReference>
<dbReference type="InterPro" id="IPR009057">
    <property type="entry name" value="Homeodomain-like_sf"/>
</dbReference>
<keyword evidence="2 4" id="KW-0238">DNA-binding</keyword>
<name>A0A239F2B0_9ACTN</name>
<feature type="compositionally biased region" description="Polar residues" evidence="5">
    <location>
        <begin position="1"/>
        <end position="10"/>
    </location>
</feature>
<gene>
    <name evidence="7" type="ORF">SAMN04488107_2812</name>
</gene>
<keyword evidence="1" id="KW-0805">Transcription regulation</keyword>
<accession>A0A239F2B0</accession>
<dbReference type="InterPro" id="IPR050109">
    <property type="entry name" value="HTH-type_TetR-like_transc_reg"/>
</dbReference>
<dbReference type="SUPFAM" id="SSF48498">
    <property type="entry name" value="Tetracyclin repressor-like, C-terminal domain"/>
    <property type="match status" value="1"/>
</dbReference>
<sequence>MTLSSGSLSAGSWPEPPDDDRRTRVVEIAARMLAEEGPHGLSLRRLATAAGGSTQLVYTLFGGKPGLADALYAEGFRRLGDAVRAASAADPSPVGDPERLVTLARAYRRFAVAEPAFFSVMFGPAIPGFVPGRATRAQSRERSFGLVVAAAQECLDAGTLRAPDALTLAQACWTATHGVAALRHAGLLEGDPEDLGDSLVRTVVDAHRR</sequence>
<dbReference type="PANTHER" id="PTHR30055:SF209">
    <property type="entry name" value="POSSIBLE TRANSCRIPTIONAL REGULATORY PROTEIN (PROBABLY TETR-FAMILY)"/>
    <property type="match status" value="1"/>
</dbReference>
<evidence type="ECO:0000256" key="4">
    <source>
        <dbReference type="PROSITE-ProRule" id="PRU00335"/>
    </source>
</evidence>
<dbReference type="RefSeq" id="WP_089404544.1">
    <property type="nucleotide sequence ID" value="NZ_FZOH01000005.1"/>
</dbReference>
<dbReference type="AlphaFoldDB" id="A0A239F2B0"/>
<feature type="domain" description="HTH tetR-type" evidence="6">
    <location>
        <begin position="19"/>
        <end position="79"/>
    </location>
</feature>
<dbReference type="PROSITE" id="PS50977">
    <property type="entry name" value="HTH_TETR_2"/>
    <property type="match status" value="1"/>
</dbReference>
<evidence type="ECO:0000256" key="5">
    <source>
        <dbReference type="SAM" id="MobiDB-lite"/>
    </source>
</evidence>
<feature type="region of interest" description="Disordered" evidence="5">
    <location>
        <begin position="1"/>
        <end position="21"/>
    </location>
</feature>
<keyword evidence="8" id="KW-1185">Reference proteome</keyword>
<proteinExistence type="predicted"/>
<dbReference type="OrthoDB" id="4709966at2"/>
<evidence type="ECO:0000313" key="8">
    <source>
        <dbReference type="Proteomes" id="UP000198386"/>
    </source>
</evidence>
<feature type="DNA-binding region" description="H-T-H motif" evidence="4">
    <location>
        <begin position="42"/>
        <end position="61"/>
    </location>
</feature>